<evidence type="ECO:0000256" key="4">
    <source>
        <dbReference type="ARBA" id="ARBA00022679"/>
    </source>
</evidence>
<evidence type="ECO:0000256" key="5">
    <source>
        <dbReference type="ARBA" id="ARBA00022695"/>
    </source>
</evidence>
<dbReference type="SMART" id="SM00480">
    <property type="entry name" value="POL3Bc"/>
    <property type="match status" value="1"/>
</dbReference>
<keyword evidence="8" id="KW-0238">DNA-binding</keyword>
<keyword evidence="5 9" id="KW-0548">Nucleotidyltransferase</keyword>
<comment type="similarity">
    <text evidence="2 9">Belongs to the beta sliding clamp family.</text>
</comment>
<evidence type="ECO:0000256" key="3">
    <source>
        <dbReference type="ARBA" id="ARBA00022490"/>
    </source>
</evidence>
<name>A0A2H0N088_9BACT</name>
<keyword evidence="4 9" id="KW-0808">Transferase</keyword>
<reference evidence="13 14" key="1">
    <citation type="submission" date="2017-09" db="EMBL/GenBank/DDBJ databases">
        <title>Depth-based differentiation of microbial function through sediment-hosted aquifers and enrichment of novel symbionts in the deep terrestrial subsurface.</title>
        <authorList>
            <person name="Probst A.J."/>
            <person name="Ladd B."/>
            <person name="Jarett J.K."/>
            <person name="Geller-Mcgrath D.E."/>
            <person name="Sieber C.M."/>
            <person name="Emerson J.B."/>
            <person name="Anantharaman K."/>
            <person name="Thomas B.C."/>
            <person name="Malmstrom R."/>
            <person name="Stieglmeier M."/>
            <person name="Klingl A."/>
            <person name="Woyke T."/>
            <person name="Ryan C.M."/>
            <person name="Banfield J.F."/>
        </authorList>
    </citation>
    <scope>NUCLEOTIDE SEQUENCE [LARGE SCALE GENOMIC DNA]</scope>
    <source>
        <strain evidence="13">CG11_big_fil_rev_8_21_14_0_20_35_11</strain>
    </source>
</reference>
<evidence type="ECO:0000256" key="1">
    <source>
        <dbReference type="ARBA" id="ARBA00004496"/>
    </source>
</evidence>
<comment type="function">
    <text evidence="9">Confers DNA tethering and processivity to DNA polymerases and other proteins. Acts as a clamp, forming a ring around DNA (a reaction catalyzed by the clamp-loading complex) which diffuses in an ATP-independent manner freely and bidirectionally along dsDNA. Initially characterized for its ability to contact the catalytic subunit of DNA polymerase III (Pol III), a complex, multichain enzyme responsible for most of the replicative synthesis in bacteria; Pol III exhibits 3'-5' exonuclease proofreading activity. The beta chain is required for initiation of replication as well as for processivity of DNA replication.</text>
</comment>
<sequence length="380" mass="43490">MEIIILSKNFKKGLSLTEKIPGKTLTLPVLNNVLIDTSGNFLKLSATDLEIGIQWWGLCKVEKEGKIAVPVKFLYQLINSFPDEKINIKEKNKTLFIEGQNYKTQIKGVSAEDFPIIPSFLKEKFIEIDNKKIKQGLLDVINMASLSQIRPEISGIYFSFLKNQVKFVATDSFRLAEKTLNFSQNSGYKNILSEEVNFILPQKTARELINILDETQKNIKIYFSESQILFETFSQETDHPEINLISRQIEGEYPSYQDIIPKEYKTKIILNREEFIRQIKVASLFSGKINEVKLKINPKTKIIEIFSQDPDFGESKSNLPAQIEGEKIETSFNWRFILDGLLNMKSSEVSFDLQDNNGPGVLKPIGDPTYLYIVMPIKPT</sequence>
<dbReference type="InterPro" id="IPR046938">
    <property type="entry name" value="DNA_clamp_sf"/>
</dbReference>
<dbReference type="PANTHER" id="PTHR30478:SF0">
    <property type="entry name" value="BETA SLIDING CLAMP"/>
    <property type="match status" value="1"/>
</dbReference>
<dbReference type="GO" id="GO:0008408">
    <property type="term" value="F:3'-5' exonuclease activity"/>
    <property type="evidence" value="ECO:0007669"/>
    <property type="project" value="InterPro"/>
</dbReference>
<dbReference type="InterPro" id="IPR022637">
    <property type="entry name" value="DNA_polIII_beta_cen"/>
</dbReference>
<comment type="caution">
    <text evidence="13">The sequence shown here is derived from an EMBL/GenBank/DDBJ whole genome shotgun (WGS) entry which is preliminary data.</text>
</comment>
<dbReference type="NCBIfam" id="TIGR00663">
    <property type="entry name" value="dnan"/>
    <property type="match status" value="1"/>
</dbReference>
<keyword evidence="6 9" id="KW-0235">DNA replication</keyword>
<dbReference type="PIRSF" id="PIRSF000804">
    <property type="entry name" value="DNA_pol_III_b"/>
    <property type="match status" value="1"/>
</dbReference>
<comment type="subcellular location">
    <subcellularLocation>
        <location evidence="1 9">Cytoplasm</location>
    </subcellularLocation>
</comment>
<keyword evidence="7 9" id="KW-0239">DNA-directed DNA polymerase</keyword>
<evidence type="ECO:0000256" key="9">
    <source>
        <dbReference type="PIRNR" id="PIRNR000804"/>
    </source>
</evidence>
<evidence type="ECO:0000256" key="7">
    <source>
        <dbReference type="ARBA" id="ARBA00022932"/>
    </source>
</evidence>
<keyword evidence="3 9" id="KW-0963">Cytoplasm</keyword>
<dbReference type="GO" id="GO:0003677">
    <property type="term" value="F:DNA binding"/>
    <property type="evidence" value="ECO:0007669"/>
    <property type="project" value="UniProtKB-UniRule"/>
</dbReference>
<dbReference type="Gene3D" id="3.70.10.10">
    <property type="match status" value="1"/>
</dbReference>
<comment type="subunit">
    <text evidence="9">Forms a ring-shaped head-to-tail homodimer around DNA.</text>
</comment>
<dbReference type="InterPro" id="IPR022634">
    <property type="entry name" value="DNA_polIII_beta_N"/>
</dbReference>
<feature type="domain" description="DNA polymerase III beta sliding clamp N-terminal" evidence="10">
    <location>
        <begin position="1"/>
        <end position="118"/>
    </location>
</feature>
<dbReference type="InterPro" id="IPR001001">
    <property type="entry name" value="DNA_polIII_beta"/>
</dbReference>
<evidence type="ECO:0000259" key="11">
    <source>
        <dbReference type="Pfam" id="PF02767"/>
    </source>
</evidence>
<dbReference type="GO" id="GO:0003887">
    <property type="term" value="F:DNA-directed DNA polymerase activity"/>
    <property type="evidence" value="ECO:0007669"/>
    <property type="project" value="UniProtKB-UniRule"/>
</dbReference>
<dbReference type="GO" id="GO:0006271">
    <property type="term" value="P:DNA strand elongation involved in DNA replication"/>
    <property type="evidence" value="ECO:0007669"/>
    <property type="project" value="TreeGrafter"/>
</dbReference>
<gene>
    <name evidence="13" type="primary">dnaN</name>
    <name evidence="13" type="ORF">COV62_01735</name>
</gene>
<dbReference type="Gene3D" id="3.10.150.10">
    <property type="entry name" value="DNA Polymerase III, subunit A, domain 2"/>
    <property type="match status" value="1"/>
</dbReference>
<evidence type="ECO:0000313" key="13">
    <source>
        <dbReference type="EMBL" id="PIR02304.1"/>
    </source>
</evidence>
<dbReference type="AlphaFoldDB" id="A0A2H0N088"/>
<dbReference type="Proteomes" id="UP000231139">
    <property type="component" value="Unassembled WGS sequence"/>
</dbReference>
<dbReference type="EMBL" id="PCWK01000042">
    <property type="protein sequence ID" value="PIR02304.1"/>
    <property type="molecule type" value="Genomic_DNA"/>
</dbReference>
<organism evidence="13 14">
    <name type="scientific">Candidatus Nealsonbacteria bacterium CG11_big_fil_rev_8_21_14_0_20_35_11</name>
    <dbReference type="NCBI Taxonomy" id="1974713"/>
    <lineage>
        <taxon>Bacteria</taxon>
        <taxon>Candidatus Nealsoniibacteriota</taxon>
    </lineage>
</organism>
<dbReference type="GO" id="GO:0009360">
    <property type="term" value="C:DNA polymerase III complex"/>
    <property type="evidence" value="ECO:0007669"/>
    <property type="project" value="InterPro"/>
</dbReference>
<dbReference type="PANTHER" id="PTHR30478">
    <property type="entry name" value="DNA POLYMERASE III SUBUNIT BETA"/>
    <property type="match status" value="1"/>
</dbReference>
<dbReference type="InterPro" id="IPR022635">
    <property type="entry name" value="DNA_polIII_beta_C"/>
</dbReference>
<feature type="domain" description="DNA polymerase III beta sliding clamp C-terminal" evidence="12">
    <location>
        <begin position="258"/>
        <end position="377"/>
    </location>
</feature>
<evidence type="ECO:0000256" key="6">
    <source>
        <dbReference type="ARBA" id="ARBA00022705"/>
    </source>
</evidence>
<dbReference type="CDD" id="cd00140">
    <property type="entry name" value="beta_clamp"/>
    <property type="match status" value="1"/>
</dbReference>
<dbReference type="SUPFAM" id="SSF55979">
    <property type="entry name" value="DNA clamp"/>
    <property type="match status" value="3"/>
</dbReference>
<evidence type="ECO:0000256" key="2">
    <source>
        <dbReference type="ARBA" id="ARBA00010752"/>
    </source>
</evidence>
<evidence type="ECO:0000259" key="12">
    <source>
        <dbReference type="Pfam" id="PF02768"/>
    </source>
</evidence>
<dbReference type="Pfam" id="PF00712">
    <property type="entry name" value="DNA_pol3_beta"/>
    <property type="match status" value="1"/>
</dbReference>
<evidence type="ECO:0000259" key="10">
    <source>
        <dbReference type="Pfam" id="PF00712"/>
    </source>
</evidence>
<evidence type="ECO:0000313" key="14">
    <source>
        <dbReference type="Proteomes" id="UP000231139"/>
    </source>
</evidence>
<dbReference type="Pfam" id="PF02768">
    <property type="entry name" value="DNA_pol3_beta_3"/>
    <property type="match status" value="1"/>
</dbReference>
<dbReference type="Pfam" id="PF02767">
    <property type="entry name" value="DNA_pol3_beta_2"/>
    <property type="match status" value="1"/>
</dbReference>
<evidence type="ECO:0000256" key="8">
    <source>
        <dbReference type="ARBA" id="ARBA00023125"/>
    </source>
</evidence>
<dbReference type="GO" id="GO:0005737">
    <property type="term" value="C:cytoplasm"/>
    <property type="evidence" value="ECO:0007669"/>
    <property type="project" value="UniProtKB-SubCell"/>
</dbReference>
<protein>
    <recommendedName>
        <fullName evidence="9">Beta sliding clamp</fullName>
    </recommendedName>
</protein>
<proteinExistence type="inferred from homology"/>
<feature type="domain" description="DNA polymerase III beta sliding clamp central" evidence="11">
    <location>
        <begin position="128"/>
        <end position="254"/>
    </location>
</feature>
<accession>A0A2H0N088</accession>